<comment type="caution">
    <text evidence="3">The sequence shown here is derived from an EMBL/GenBank/DDBJ whole genome shotgun (WGS) entry which is preliminary data.</text>
</comment>
<feature type="region of interest" description="Disordered" evidence="1">
    <location>
        <begin position="1"/>
        <end position="20"/>
    </location>
</feature>
<keyword evidence="2" id="KW-0472">Membrane</keyword>
<keyword evidence="4" id="KW-1185">Reference proteome</keyword>
<accession>A0A433JT09</accession>
<keyword evidence="2" id="KW-1133">Transmembrane helix</keyword>
<feature type="transmembrane region" description="Helical" evidence="2">
    <location>
        <begin position="293"/>
        <end position="310"/>
    </location>
</feature>
<dbReference type="RefSeq" id="WP_127048030.1">
    <property type="nucleotide sequence ID" value="NZ_RZGZ01000002.1"/>
</dbReference>
<feature type="transmembrane region" description="Helical" evidence="2">
    <location>
        <begin position="77"/>
        <end position="96"/>
    </location>
</feature>
<feature type="transmembrane region" description="Helical" evidence="2">
    <location>
        <begin position="142"/>
        <end position="165"/>
    </location>
</feature>
<organism evidence="3 4">
    <name type="scientific">Labedella endophytica</name>
    <dbReference type="NCBI Taxonomy" id="1523160"/>
    <lineage>
        <taxon>Bacteria</taxon>
        <taxon>Bacillati</taxon>
        <taxon>Actinomycetota</taxon>
        <taxon>Actinomycetes</taxon>
        <taxon>Micrococcales</taxon>
        <taxon>Microbacteriaceae</taxon>
        <taxon>Labedella</taxon>
    </lineage>
</organism>
<evidence type="ECO:0000313" key="3">
    <source>
        <dbReference type="EMBL" id="RUR00999.1"/>
    </source>
</evidence>
<feature type="transmembrane region" description="Helical" evidence="2">
    <location>
        <begin position="108"/>
        <end position="130"/>
    </location>
</feature>
<feature type="transmembrane region" description="Helical" evidence="2">
    <location>
        <begin position="207"/>
        <end position="229"/>
    </location>
</feature>
<dbReference type="Proteomes" id="UP000274909">
    <property type="component" value="Unassembled WGS sequence"/>
</dbReference>
<protein>
    <submittedName>
        <fullName evidence="3">Uncharacterized protein</fullName>
    </submittedName>
</protein>
<keyword evidence="2" id="KW-0812">Transmembrane</keyword>
<gene>
    <name evidence="3" type="ORF">ELQ94_05545</name>
</gene>
<evidence type="ECO:0000256" key="1">
    <source>
        <dbReference type="SAM" id="MobiDB-lite"/>
    </source>
</evidence>
<sequence>MIAPSGASTTGASTTGASTGEPTAPRALVLFAIGAGCAILGLLPWIITGMRLPLQNLWEGPAPEGGMPIALLPFSQYAVTLIVALIAVGSLFAGMVARLLRRRNGFRVWPIVVGVALVQVVALIQTVVVVSDGLAERTESTFYLGGLTAGTAFAIVVGLVILLLVARAPRGVATVAIAAIGVPIASWVGGLIIPFGTSATASPAQVWLIGFYPWFAAVVVGTTLAWCGLRPAARAIAWVLSLGLLWIGTAISTAASAALGTRILASRPAEMLDYGLEVFRMALSGEANQGPSILAALVIGLVGTSVREIVLRSRMRRSAD</sequence>
<feature type="transmembrane region" description="Helical" evidence="2">
    <location>
        <begin position="27"/>
        <end position="47"/>
    </location>
</feature>
<dbReference type="EMBL" id="RZGZ01000002">
    <property type="protein sequence ID" value="RUR00999.1"/>
    <property type="molecule type" value="Genomic_DNA"/>
</dbReference>
<name>A0A433JT09_9MICO</name>
<dbReference type="AlphaFoldDB" id="A0A433JT09"/>
<reference evidence="3 4" key="1">
    <citation type="submission" date="2018-12" db="EMBL/GenBank/DDBJ databases">
        <authorList>
            <person name="Li F."/>
        </authorList>
    </citation>
    <scope>NUCLEOTIDE SEQUENCE [LARGE SCALE GENOMIC DNA]</scope>
    <source>
        <strain evidence="3 4">EGI 6500705</strain>
    </source>
</reference>
<feature type="transmembrane region" description="Helical" evidence="2">
    <location>
        <begin position="236"/>
        <end position="259"/>
    </location>
</feature>
<feature type="transmembrane region" description="Helical" evidence="2">
    <location>
        <begin position="172"/>
        <end position="195"/>
    </location>
</feature>
<evidence type="ECO:0000313" key="4">
    <source>
        <dbReference type="Proteomes" id="UP000274909"/>
    </source>
</evidence>
<evidence type="ECO:0000256" key="2">
    <source>
        <dbReference type="SAM" id="Phobius"/>
    </source>
</evidence>
<dbReference type="OrthoDB" id="5019680at2"/>
<proteinExistence type="predicted"/>